<dbReference type="InterPro" id="IPR003613">
    <property type="entry name" value="Ubox_domain"/>
</dbReference>
<proteinExistence type="predicted"/>
<dbReference type="CDD" id="cd16664">
    <property type="entry name" value="RING-Ubox_PUB"/>
    <property type="match status" value="1"/>
</dbReference>
<evidence type="ECO:0000313" key="2">
    <source>
        <dbReference type="EMBL" id="KAG7370088.1"/>
    </source>
</evidence>
<organism evidence="2 3">
    <name type="scientific">Nitzschia inconspicua</name>
    <dbReference type="NCBI Taxonomy" id="303405"/>
    <lineage>
        <taxon>Eukaryota</taxon>
        <taxon>Sar</taxon>
        <taxon>Stramenopiles</taxon>
        <taxon>Ochrophyta</taxon>
        <taxon>Bacillariophyta</taxon>
        <taxon>Bacillariophyceae</taxon>
        <taxon>Bacillariophycidae</taxon>
        <taxon>Bacillariales</taxon>
        <taxon>Bacillariaceae</taxon>
        <taxon>Nitzschia</taxon>
    </lineage>
</organism>
<feature type="domain" description="U-box" evidence="1">
    <location>
        <begin position="30"/>
        <end position="104"/>
    </location>
</feature>
<dbReference type="InterPro" id="IPR045185">
    <property type="entry name" value="PUB22/23/24-like"/>
</dbReference>
<sequence>MVPSSLPCIIIDETDHSDDNSSSSEDVIDDVPEEFLCPLTLCVMKDPVVSKYGKNYDRAAIIQWLAKGHQSCPLTRQPLNLSSLVPNNSLRKSIQQWKEEQGLTIKKKNKSQQSYHSLASLGLVMELSDDIMIRQEARLRQQQQQLQENPNSLSSGILNLLALYDEVIELSEDPTRIDDDIGSDADLECFVDAELRDIKEMYDEIVELGHITSTGSSS</sequence>
<dbReference type="GO" id="GO:0016567">
    <property type="term" value="P:protein ubiquitination"/>
    <property type="evidence" value="ECO:0007669"/>
    <property type="project" value="InterPro"/>
</dbReference>
<dbReference type="Proteomes" id="UP000693970">
    <property type="component" value="Unassembled WGS sequence"/>
</dbReference>
<accession>A0A9K3LWX5</accession>
<protein>
    <submittedName>
        <fullName evidence="2">U-box domain containing protein</fullName>
    </submittedName>
</protein>
<evidence type="ECO:0000259" key="1">
    <source>
        <dbReference type="PROSITE" id="PS51698"/>
    </source>
</evidence>
<dbReference type="AlphaFoldDB" id="A0A9K3LWX5"/>
<dbReference type="Pfam" id="PF04564">
    <property type="entry name" value="U-box"/>
    <property type="match status" value="1"/>
</dbReference>
<dbReference type="GO" id="GO:0061630">
    <property type="term" value="F:ubiquitin protein ligase activity"/>
    <property type="evidence" value="ECO:0007669"/>
    <property type="project" value="InterPro"/>
</dbReference>
<dbReference type="PANTHER" id="PTHR22849:SF163">
    <property type="entry name" value="U-BOX DOMAIN-CONTAINING PROTEIN"/>
    <property type="match status" value="1"/>
</dbReference>
<reference evidence="2" key="1">
    <citation type="journal article" date="2021" name="Sci. Rep.">
        <title>Diploid genomic architecture of Nitzschia inconspicua, an elite biomass production diatom.</title>
        <authorList>
            <person name="Oliver A."/>
            <person name="Podell S."/>
            <person name="Pinowska A."/>
            <person name="Traller J.C."/>
            <person name="Smith S.R."/>
            <person name="McClure R."/>
            <person name="Beliaev A."/>
            <person name="Bohutskyi P."/>
            <person name="Hill E.A."/>
            <person name="Rabines A."/>
            <person name="Zheng H."/>
            <person name="Allen L.Z."/>
            <person name="Kuo A."/>
            <person name="Grigoriev I.V."/>
            <person name="Allen A.E."/>
            <person name="Hazlebeck D."/>
            <person name="Allen E.E."/>
        </authorList>
    </citation>
    <scope>NUCLEOTIDE SEQUENCE</scope>
    <source>
        <strain evidence="2">Hildebrandi</strain>
    </source>
</reference>
<gene>
    <name evidence="2" type="ORF">IV203_027834</name>
</gene>
<dbReference type="PANTHER" id="PTHR22849">
    <property type="entry name" value="WDSAM1 PROTEIN"/>
    <property type="match status" value="1"/>
</dbReference>
<dbReference type="EMBL" id="JAGRRH010000005">
    <property type="protein sequence ID" value="KAG7370088.1"/>
    <property type="molecule type" value="Genomic_DNA"/>
</dbReference>
<comment type="caution">
    <text evidence="2">The sequence shown here is derived from an EMBL/GenBank/DDBJ whole genome shotgun (WGS) entry which is preliminary data.</text>
</comment>
<dbReference type="OrthoDB" id="424220at2759"/>
<keyword evidence="3" id="KW-1185">Reference proteome</keyword>
<dbReference type="InterPro" id="IPR045210">
    <property type="entry name" value="RING-Ubox_PUB"/>
</dbReference>
<reference evidence="2" key="2">
    <citation type="submission" date="2021-04" db="EMBL/GenBank/DDBJ databases">
        <authorList>
            <person name="Podell S."/>
        </authorList>
    </citation>
    <scope>NUCLEOTIDE SEQUENCE</scope>
    <source>
        <strain evidence="2">Hildebrandi</strain>
    </source>
</reference>
<dbReference type="SMART" id="SM00504">
    <property type="entry name" value="Ubox"/>
    <property type="match status" value="1"/>
</dbReference>
<dbReference type="PROSITE" id="PS51698">
    <property type="entry name" value="U_BOX"/>
    <property type="match status" value="1"/>
</dbReference>
<name>A0A9K3LWX5_9STRA</name>
<evidence type="ECO:0000313" key="3">
    <source>
        <dbReference type="Proteomes" id="UP000693970"/>
    </source>
</evidence>